<dbReference type="InterPro" id="IPR032710">
    <property type="entry name" value="NTF2-like_dom_sf"/>
</dbReference>
<reference evidence="3 4" key="1">
    <citation type="submission" date="2023-07" db="EMBL/GenBank/DDBJ databases">
        <title>Sequencing the genomes of 1000 actinobacteria strains.</title>
        <authorList>
            <person name="Klenk H.-P."/>
        </authorList>
    </citation>
    <scope>NUCLEOTIDE SEQUENCE [LARGE SCALE GENOMIC DNA]</scope>
    <source>
        <strain evidence="3 4">DSM 44109</strain>
    </source>
</reference>
<feature type="region of interest" description="Disordered" evidence="1">
    <location>
        <begin position="141"/>
        <end position="164"/>
    </location>
</feature>
<dbReference type="Proteomes" id="UP001230426">
    <property type="component" value="Unassembled WGS sequence"/>
</dbReference>
<gene>
    <name evidence="3" type="ORF">J2S55_007793</name>
</gene>
<organism evidence="3 4">
    <name type="scientific">Streptosporangium brasiliense</name>
    <dbReference type="NCBI Taxonomy" id="47480"/>
    <lineage>
        <taxon>Bacteria</taxon>
        <taxon>Bacillati</taxon>
        <taxon>Actinomycetota</taxon>
        <taxon>Actinomycetes</taxon>
        <taxon>Streptosporangiales</taxon>
        <taxon>Streptosporangiaceae</taxon>
        <taxon>Streptosporangium</taxon>
    </lineage>
</organism>
<dbReference type="EMBL" id="JAUSRB010000002">
    <property type="protein sequence ID" value="MDP9868527.1"/>
    <property type="molecule type" value="Genomic_DNA"/>
</dbReference>
<dbReference type="InterPro" id="IPR037401">
    <property type="entry name" value="SnoaL-like"/>
</dbReference>
<proteinExistence type="predicted"/>
<dbReference type="Pfam" id="PF12680">
    <property type="entry name" value="SnoaL_2"/>
    <property type="match status" value="1"/>
</dbReference>
<accession>A0ABT9RGW6</accession>
<dbReference type="Gene3D" id="3.10.450.50">
    <property type="match status" value="1"/>
</dbReference>
<comment type="caution">
    <text evidence="3">The sequence shown here is derived from an EMBL/GenBank/DDBJ whole genome shotgun (WGS) entry which is preliminary data.</text>
</comment>
<name>A0ABT9RGW6_9ACTN</name>
<sequence>MYNTIVARRVRTAWNHLNDRDIESVLRMFAPTFTHRFAGENAMGGVRDNIDSQRRWFERLFRLLADIRFTVDDVLVKGWPWRTRVVVLVRTSGTAAGHPFRNEFAQTIELRWGQITRVNVVEDTEKMATIIGRLIESGVEEAGAPQIRDRPDPRDLDSRSPDPR</sequence>
<dbReference type="RefSeq" id="WP_306871485.1">
    <property type="nucleotide sequence ID" value="NZ_JAUSRB010000002.1"/>
</dbReference>
<feature type="domain" description="SnoaL-like" evidence="2">
    <location>
        <begin position="10"/>
        <end position="118"/>
    </location>
</feature>
<evidence type="ECO:0000256" key="1">
    <source>
        <dbReference type="SAM" id="MobiDB-lite"/>
    </source>
</evidence>
<evidence type="ECO:0000313" key="3">
    <source>
        <dbReference type="EMBL" id="MDP9868527.1"/>
    </source>
</evidence>
<dbReference type="SUPFAM" id="SSF54427">
    <property type="entry name" value="NTF2-like"/>
    <property type="match status" value="1"/>
</dbReference>
<evidence type="ECO:0000313" key="4">
    <source>
        <dbReference type="Proteomes" id="UP001230426"/>
    </source>
</evidence>
<protein>
    <submittedName>
        <fullName evidence="3">Ketosteroid isomerase-like protein</fullName>
    </submittedName>
</protein>
<keyword evidence="4" id="KW-1185">Reference proteome</keyword>
<feature type="compositionally biased region" description="Basic and acidic residues" evidence="1">
    <location>
        <begin position="147"/>
        <end position="164"/>
    </location>
</feature>
<evidence type="ECO:0000259" key="2">
    <source>
        <dbReference type="Pfam" id="PF12680"/>
    </source>
</evidence>